<evidence type="ECO:0000313" key="1">
    <source>
        <dbReference type="EMBL" id="KAI8563406.1"/>
    </source>
</evidence>
<dbReference type="Proteomes" id="UP001062846">
    <property type="component" value="Chromosome 3"/>
</dbReference>
<name>A0ACC0PE30_RHOML</name>
<protein>
    <submittedName>
        <fullName evidence="1">Uncharacterized protein</fullName>
    </submittedName>
</protein>
<accession>A0ACC0PE30</accession>
<keyword evidence="2" id="KW-1185">Reference proteome</keyword>
<comment type="caution">
    <text evidence="1">The sequence shown here is derived from an EMBL/GenBank/DDBJ whole genome shotgun (WGS) entry which is preliminary data.</text>
</comment>
<dbReference type="EMBL" id="CM046390">
    <property type="protein sequence ID" value="KAI8563406.1"/>
    <property type="molecule type" value="Genomic_DNA"/>
</dbReference>
<proteinExistence type="predicted"/>
<reference evidence="1" key="1">
    <citation type="submission" date="2022-02" db="EMBL/GenBank/DDBJ databases">
        <title>Plant Genome Project.</title>
        <authorList>
            <person name="Zhang R.-G."/>
        </authorList>
    </citation>
    <scope>NUCLEOTIDE SEQUENCE</scope>
    <source>
        <strain evidence="1">AT1</strain>
    </source>
</reference>
<sequence>MFSTSFKIKRFRSSKQTRKGSGSSGNGLGRTVQSLERTRVGPNIKHFRSSKQTRKGSGSSGNRLDRYGAQGVVAVVNQFASVGLTTLRSSIAPPEGGRAHYSPVAGRQVSATSVYVRPWLELSPALMTATRSDPNLGLVFLDAEVDKEKGQPNPGPQEPSWEIVKNPQIRLKEVVGKVLISSRKVEVINEVIEVESKGKKFQVRVMEEQMVAKVADWKMKLVLVIRTRKRKVKLIDTGEDNDVEKQEQMAETDGVNVDHGSSGSCARFTRRKSITASH</sequence>
<organism evidence="1 2">
    <name type="scientific">Rhododendron molle</name>
    <name type="common">Chinese azalea</name>
    <name type="synonym">Azalea mollis</name>
    <dbReference type="NCBI Taxonomy" id="49168"/>
    <lineage>
        <taxon>Eukaryota</taxon>
        <taxon>Viridiplantae</taxon>
        <taxon>Streptophyta</taxon>
        <taxon>Embryophyta</taxon>
        <taxon>Tracheophyta</taxon>
        <taxon>Spermatophyta</taxon>
        <taxon>Magnoliopsida</taxon>
        <taxon>eudicotyledons</taxon>
        <taxon>Gunneridae</taxon>
        <taxon>Pentapetalae</taxon>
        <taxon>asterids</taxon>
        <taxon>Ericales</taxon>
        <taxon>Ericaceae</taxon>
        <taxon>Ericoideae</taxon>
        <taxon>Rhodoreae</taxon>
        <taxon>Rhododendron</taxon>
    </lineage>
</organism>
<gene>
    <name evidence="1" type="ORF">RHMOL_Rhmol03G0109200</name>
</gene>
<evidence type="ECO:0000313" key="2">
    <source>
        <dbReference type="Proteomes" id="UP001062846"/>
    </source>
</evidence>